<dbReference type="PANTHER" id="PTHR43394">
    <property type="entry name" value="ATP-DEPENDENT PERMEASE MDL1, MITOCHONDRIAL"/>
    <property type="match status" value="1"/>
</dbReference>
<dbReference type="SUPFAM" id="SSF90123">
    <property type="entry name" value="ABC transporter transmembrane region"/>
    <property type="match status" value="1"/>
</dbReference>
<dbReference type="PROSITE" id="PS50929">
    <property type="entry name" value="ABC_TM1F"/>
    <property type="match status" value="1"/>
</dbReference>
<reference evidence="10 11" key="1">
    <citation type="submission" date="2016-10" db="EMBL/GenBank/DDBJ databases">
        <authorList>
            <person name="Varghese N."/>
            <person name="Submissions S."/>
        </authorList>
    </citation>
    <scope>NUCLEOTIDE SEQUENCE [LARGE SCALE GENOMIC DNA]</scope>
    <source>
        <strain evidence="10 11">DSM 9169</strain>
    </source>
</reference>
<dbReference type="SMART" id="SM00382">
    <property type="entry name" value="AAA"/>
    <property type="match status" value="1"/>
</dbReference>
<evidence type="ECO:0000256" key="1">
    <source>
        <dbReference type="ARBA" id="ARBA00004651"/>
    </source>
</evidence>
<dbReference type="Gene3D" id="1.20.1560.10">
    <property type="entry name" value="ABC transporter type 1, transmembrane domain"/>
    <property type="match status" value="1"/>
</dbReference>
<keyword evidence="3" id="KW-0547">Nucleotide-binding</keyword>
<dbReference type="Pfam" id="PF00005">
    <property type="entry name" value="ABC_tran"/>
    <property type="match status" value="1"/>
</dbReference>
<dbReference type="PANTHER" id="PTHR43394:SF1">
    <property type="entry name" value="ATP-BINDING CASSETTE SUB-FAMILY B MEMBER 10, MITOCHONDRIAL"/>
    <property type="match status" value="1"/>
</dbReference>
<feature type="transmembrane region" description="Helical" evidence="7">
    <location>
        <begin position="133"/>
        <end position="156"/>
    </location>
</feature>
<dbReference type="NCBIfam" id="TIGR02868">
    <property type="entry name" value="CydC"/>
    <property type="match status" value="1"/>
</dbReference>
<evidence type="ECO:0000256" key="4">
    <source>
        <dbReference type="ARBA" id="ARBA00022840"/>
    </source>
</evidence>
<sequence>MNESRWKTSARLINVARPVMAPLGISITARVIGMVLHVAQYATAGWVIGKIASDISTMPLLTVAVVLVVLSLSKALMRYLEQFSGHWVAFRSLALLRGYFYDRLEPQAPARTESEDSGDLLSRVTKDIDRIEVFFAHTLAPGLSAIICPVIVLAYLGCAVSWWAVLALAPFLVAVSIVVPQLGVRTTSDAARTIRATRGDLSQHVTDTVQGVREILTFANEAERHRTMRQLEDTIDEAQRRTTSVVALRRGLNQTLVALALIVQLAVLASLARAGAVSMAQMCMALGVTLASFAPALAVEDFMADLDQAFASARRIFAITERAPLVREPDSSQVRDGDVSGKDMIALDGVSFAYPPRPSAAGPSPQVLHNVTVSIPAGRVTAIVGSSGSGKSTIARLIDRMWDPDQGVVSIGGADVRTVTRHHLRSIVVFAPQTPYVFNMSVRENLLLACPDASDEDLQRVCRQVGLDQWLASEPDGMNTRIGEMGQRISGGQRQRVALARALLAGAPITILDEATSQLDSATEAVVLDGIREATAGRTLIIIAHRISTIRGADRIIVVDDGHVAQIGTYDELAVQDGPFARLLQREREGESATVRESD</sequence>
<dbReference type="RefSeq" id="WP_058236261.1">
    <property type="nucleotide sequence ID" value="NZ_LT629792.1"/>
</dbReference>
<feature type="transmembrane region" description="Helical" evidence="7">
    <location>
        <begin position="51"/>
        <end position="72"/>
    </location>
</feature>
<dbReference type="PROSITE" id="PS50893">
    <property type="entry name" value="ABC_TRANSPORTER_2"/>
    <property type="match status" value="1"/>
</dbReference>
<feature type="transmembrane region" description="Helical" evidence="7">
    <location>
        <begin position="20"/>
        <end position="39"/>
    </location>
</feature>
<evidence type="ECO:0000259" key="9">
    <source>
        <dbReference type="PROSITE" id="PS50929"/>
    </source>
</evidence>
<dbReference type="InterPro" id="IPR039421">
    <property type="entry name" value="Type_1_exporter"/>
</dbReference>
<evidence type="ECO:0000256" key="6">
    <source>
        <dbReference type="ARBA" id="ARBA00023136"/>
    </source>
</evidence>
<evidence type="ECO:0000313" key="10">
    <source>
        <dbReference type="EMBL" id="SDT88550.1"/>
    </source>
</evidence>
<dbReference type="InterPro" id="IPR017871">
    <property type="entry name" value="ABC_transporter-like_CS"/>
</dbReference>
<keyword evidence="6 7" id="KW-0472">Membrane</keyword>
<dbReference type="Pfam" id="PF00664">
    <property type="entry name" value="ABC_membrane"/>
    <property type="match status" value="1"/>
</dbReference>
<dbReference type="Gene3D" id="3.40.50.300">
    <property type="entry name" value="P-loop containing nucleotide triphosphate hydrolases"/>
    <property type="match status" value="1"/>
</dbReference>
<dbReference type="PROSITE" id="PS00211">
    <property type="entry name" value="ABC_TRANSPORTER_1"/>
    <property type="match status" value="1"/>
</dbReference>
<dbReference type="InterPro" id="IPR011527">
    <property type="entry name" value="ABC1_TM_dom"/>
</dbReference>
<evidence type="ECO:0000313" key="11">
    <source>
        <dbReference type="Proteomes" id="UP000198976"/>
    </source>
</evidence>
<dbReference type="InterPro" id="IPR036640">
    <property type="entry name" value="ABC1_TM_sf"/>
</dbReference>
<gene>
    <name evidence="10" type="ORF">SAMN04489714_0555</name>
</gene>
<evidence type="ECO:0000259" key="8">
    <source>
        <dbReference type="PROSITE" id="PS50893"/>
    </source>
</evidence>
<accession>A0ABY0V5Z4</accession>
<dbReference type="InterPro" id="IPR027417">
    <property type="entry name" value="P-loop_NTPase"/>
</dbReference>
<feature type="domain" description="ABC transmembrane type-1" evidence="9">
    <location>
        <begin position="25"/>
        <end position="308"/>
    </location>
</feature>
<evidence type="ECO:0000256" key="7">
    <source>
        <dbReference type="SAM" id="Phobius"/>
    </source>
</evidence>
<keyword evidence="5 7" id="KW-1133">Transmembrane helix</keyword>
<name>A0ABY0V5Z4_9ACTO</name>
<dbReference type="EMBL" id="LT629792">
    <property type="protein sequence ID" value="SDT88550.1"/>
    <property type="molecule type" value="Genomic_DNA"/>
</dbReference>
<feature type="domain" description="ABC transporter" evidence="8">
    <location>
        <begin position="345"/>
        <end position="586"/>
    </location>
</feature>
<evidence type="ECO:0000256" key="3">
    <source>
        <dbReference type="ARBA" id="ARBA00022741"/>
    </source>
</evidence>
<dbReference type="SUPFAM" id="SSF52540">
    <property type="entry name" value="P-loop containing nucleoside triphosphate hydrolases"/>
    <property type="match status" value="1"/>
</dbReference>
<feature type="transmembrane region" description="Helical" evidence="7">
    <location>
        <begin position="251"/>
        <end position="272"/>
    </location>
</feature>
<dbReference type="InterPro" id="IPR003593">
    <property type="entry name" value="AAA+_ATPase"/>
</dbReference>
<dbReference type="InterPro" id="IPR003439">
    <property type="entry name" value="ABC_transporter-like_ATP-bd"/>
</dbReference>
<proteinExistence type="predicted"/>
<feature type="transmembrane region" description="Helical" evidence="7">
    <location>
        <begin position="162"/>
        <end position="184"/>
    </location>
</feature>
<comment type="subcellular location">
    <subcellularLocation>
        <location evidence="1">Cell membrane</location>
        <topology evidence="1">Multi-pass membrane protein</topology>
    </subcellularLocation>
</comment>
<keyword evidence="4" id="KW-0067">ATP-binding</keyword>
<dbReference type="Proteomes" id="UP000198976">
    <property type="component" value="Chromosome I"/>
</dbReference>
<keyword evidence="2 7" id="KW-0812">Transmembrane</keyword>
<keyword evidence="11" id="KW-1185">Reference proteome</keyword>
<evidence type="ECO:0000256" key="5">
    <source>
        <dbReference type="ARBA" id="ARBA00022989"/>
    </source>
</evidence>
<protein>
    <submittedName>
        <fullName evidence="10">Thiol reductant ABC exporter, CydC subunit</fullName>
    </submittedName>
</protein>
<dbReference type="InterPro" id="IPR014223">
    <property type="entry name" value="ABC_CydC/D"/>
</dbReference>
<evidence type="ECO:0000256" key="2">
    <source>
        <dbReference type="ARBA" id="ARBA00022692"/>
    </source>
</evidence>
<organism evidence="10 11">
    <name type="scientific">Schaalia radingae</name>
    <dbReference type="NCBI Taxonomy" id="131110"/>
    <lineage>
        <taxon>Bacteria</taxon>
        <taxon>Bacillati</taxon>
        <taxon>Actinomycetota</taxon>
        <taxon>Actinomycetes</taxon>
        <taxon>Actinomycetales</taxon>
        <taxon>Actinomycetaceae</taxon>
        <taxon>Schaalia</taxon>
    </lineage>
</organism>